<dbReference type="PATRIC" id="fig|1197174.4.peg.1780"/>
<accession>J1QIW0</accession>
<evidence type="ECO:0000313" key="1">
    <source>
        <dbReference type="EMBL" id="EJI85481.1"/>
    </source>
</evidence>
<gene>
    <name evidence="1" type="ORF">AEST_18200</name>
</gene>
<sequence>MQATLTLNWYHINSFTLFSSEKIYDADFMRRFGKPGVYLWVEQGAHGSFSNYVGKTNECLVQRNLYHLARLLSLKYSLPRCYNNGLRYVYADPFKFPVEKSYEAVLNPAALSDERYVAIASGMQKYLHNLTLYFAVVEDISCLANLEKQLISDLYPVENISSTRNRYEHYNLLHQGDLSDMMVKQFSSAALAELQRDPTRPSKARLQSNMP</sequence>
<reference evidence="1 2" key="1">
    <citation type="journal article" date="2012" name="J. Bacteriol.">
        <title>Genome Sequence of Pectin-Degrading Alishewanella aestuarii Strain B11T, Isolated from Tidal Flat Sediment.</title>
        <authorList>
            <person name="Jung J."/>
            <person name="Choi S."/>
            <person name="Chun J."/>
            <person name="Park W."/>
        </authorList>
    </citation>
    <scope>NUCLEOTIDE SEQUENCE [LARGE SCALE GENOMIC DNA]</scope>
    <source>
        <strain evidence="1 2">B11</strain>
    </source>
</reference>
<organism evidence="1 2">
    <name type="scientific">Alishewanella aestuarii B11</name>
    <dbReference type="NCBI Taxonomy" id="1197174"/>
    <lineage>
        <taxon>Bacteria</taxon>
        <taxon>Pseudomonadati</taxon>
        <taxon>Pseudomonadota</taxon>
        <taxon>Gammaproteobacteria</taxon>
        <taxon>Alteromonadales</taxon>
        <taxon>Alteromonadaceae</taxon>
        <taxon>Alishewanella</taxon>
    </lineage>
</organism>
<name>J1QIW0_9ALTE</name>
<dbReference type="AlphaFoldDB" id="J1QIW0"/>
<dbReference type="Proteomes" id="UP000012043">
    <property type="component" value="Unassembled WGS sequence"/>
</dbReference>
<comment type="caution">
    <text evidence="1">The sequence shown here is derived from an EMBL/GenBank/DDBJ whole genome shotgun (WGS) entry which is preliminary data.</text>
</comment>
<keyword evidence="2" id="KW-1185">Reference proteome</keyword>
<proteinExistence type="predicted"/>
<dbReference type="RefSeq" id="WP_008608576.1">
    <property type="nucleotide sequence ID" value="NZ_ALAB01000024.1"/>
</dbReference>
<dbReference type="EMBL" id="ALAB01000024">
    <property type="protein sequence ID" value="EJI85481.1"/>
    <property type="molecule type" value="Genomic_DNA"/>
</dbReference>
<protein>
    <submittedName>
        <fullName evidence="1">Uncharacterized protein</fullName>
    </submittedName>
</protein>
<evidence type="ECO:0000313" key="2">
    <source>
        <dbReference type="Proteomes" id="UP000012043"/>
    </source>
</evidence>